<evidence type="ECO:0000256" key="10">
    <source>
        <dbReference type="RuleBase" id="RU361274"/>
    </source>
</evidence>
<keyword evidence="5" id="KW-0378">Hydrolase</keyword>
<dbReference type="PANTHER" id="PTHR30616">
    <property type="entry name" value="UNCHARACTERIZED PROTEIN YFIH"/>
    <property type="match status" value="1"/>
</dbReference>
<dbReference type="EMBL" id="JADWOX010000008">
    <property type="protein sequence ID" value="MBI1684591.1"/>
    <property type="molecule type" value="Genomic_DNA"/>
</dbReference>
<sequence>MTQHPLPTVQSPLLAAVPGLRHAFFTRNGGVSKGLYDSLNVGRGSQDEPADVVENRARAAHWFGVEREDLNTCFQIHSTIAIVADGSWGDARPQGDAVVSKTPGVVCGALHADCAPVLIVDPEARVVAAAHAGWRGALDGVVQAAVDSMVELGADPARMVAAVGPCIGPDSYEVGLEFLHRFEADCPGSKRFFKPGRSGDKRMFDLPAFVLDRIETAGIERREWIGRDTCAEEAEFFSNRRAVLNGQKDYGRLLSAIMLEG</sequence>
<proteinExistence type="inferred from homology"/>
<dbReference type="Proteomes" id="UP000639859">
    <property type="component" value="Unassembled WGS sequence"/>
</dbReference>
<keyword evidence="12" id="KW-1185">Reference proteome</keyword>
<dbReference type="InterPro" id="IPR011324">
    <property type="entry name" value="Cytotoxic_necrot_fac-like_cat"/>
</dbReference>
<organism evidence="11 12">
    <name type="scientific">Caulobacter hibisci</name>
    <dbReference type="NCBI Taxonomy" id="2035993"/>
    <lineage>
        <taxon>Bacteria</taxon>
        <taxon>Pseudomonadati</taxon>
        <taxon>Pseudomonadota</taxon>
        <taxon>Alphaproteobacteria</taxon>
        <taxon>Caulobacterales</taxon>
        <taxon>Caulobacteraceae</taxon>
        <taxon>Caulobacter</taxon>
    </lineage>
</organism>
<dbReference type="PANTHER" id="PTHR30616:SF2">
    <property type="entry name" value="PURINE NUCLEOSIDE PHOSPHORYLASE LACC1"/>
    <property type="match status" value="1"/>
</dbReference>
<dbReference type="Gene3D" id="3.60.140.10">
    <property type="entry name" value="CNF1/YfiH-like putative cysteine hydrolases"/>
    <property type="match status" value="1"/>
</dbReference>
<comment type="catalytic activity">
    <reaction evidence="8">
        <text>adenosine + phosphate = alpha-D-ribose 1-phosphate + adenine</text>
        <dbReference type="Rhea" id="RHEA:27642"/>
        <dbReference type="ChEBI" id="CHEBI:16335"/>
        <dbReference type="ChEBI" id="CHEBI:16708"/>
        <dbReference type="ChEBI" id="CHEBI:43474"/>
        <dbReference type="ChEBI" id="CHEBI:57720"/>
        <dbReference type="EC" id="2.4.2.1"/>
    </reaction>
    <physiologicalReaction direction="left-to-right" evidence="8">
        <dbReference type="Rhea" id="RHEA:27643"/>
    </physiologicalReaction>
</comment>
<comment type="similarity">
    <text evidence="2 10">Belongs to the purine nucleoside phosphorylase YfiH/LACC1 family.</text>
</comment>
<keyword evidence="6" id="KW-0862">Zinc</keyword>
<evidence type="ECO:0000256" key="9">
    <source>
        <dbReference type="ARBA" id="ARBA00049893"/>
    </source>
</evidence>
<keyword evidence="4" id="KW-0479">Metal-binding</keyword>
<dbReference type="InterPro" id="IPR038371">
    <property type="entry name" value="Cu_polyphenol_OxRdtase_sf"/>
</dbReference>
<evidence type="ECO:0000256" key="4">
    <source>
        <dbReference type="ARBA" id="ARBA00022723"/>
    </source>
</evidence>
<evidence type="ECO:0000256" key="5">
    <source>
        <dbReference type="ARBA" id="ARBA00022801"/>
    </source>
</evidence>
<name>A0ABS0SYS5_9CAUL</name>
<evidence type="ECO:0000256" key="7">
    <source>
        <dbReference type="ARBA" id="ARBA00047989"/>
    </source>
</evidence>
<dbReference type="CDD" id="cd16833">
    <property type="entry name" value="YfiH"/>
    <property type="match status" value="1"/>
</dbReference>
<dbReference type="SUPFAM" id="SSF64438">
    <property type="entry name" value="CNF1/YfiH-like putative cysteine hydrolases"/>
    <property type="match status" value="1"/>
</dbReference>
<dbReference type="Pfam" id="PF02578">
    <property type="entry name" value="Cu-oxidase_4"/>
    <property type="match status" value="1"/>
</dbReference>
<keyword evidence="3" id="KW-0808">Transferase</keyword>
<protein>
    <recommendedName>
        <fullName evidence="10">Purine nucleoside phosphorylase</fullName>
    </recommendedName>
</protein>
<evidence type="ECO:0000313" key="12">
    <source>
        <dbReference type="Proteomes" id="UP000639859"/>
    </source>
</evidence>
<evidence type="ECO:0000313" key="11">
    <source>
        <dbReference type="EMBL" id="MBI1684591.1"/>
    </source>
</evidence>
<gene>
    <name evidence="11" type="primary">pgeF</name>
    <name evidence="11" type="ORF">I4Q42_13040</name>
</gene>
<evidence type="ECO:0000256" key="1">
    <source>
        <dbReference type="ARBA" id="ARBA00000553"/>
    </source>
</evidence>
<evidence type="ECO:0000256" key="3">
    <source>
        <dbReference type="ARBA" id="ARBA00022679"/>
    </source>
</evidence>
<evidence type="ECO:0000256" key="8">
    <source>
        <dbReference type="ARBA" id="ARBA00048968"/>
    </source>
</evidence>
<dbReference type="InterPro" id="IPR003730">
    <property type="entry name" value="Cu_polyphenol_OxRdtase"/>
</dbReference>
<dbReference type="RefSeq" id="WP_198576507.1">
    <property type="nucleotide sequence ID" value="NZ_JADWOX010000008.1"/>
</dbReference>
<evidence type="ECO:0000256" key="2">
    <source>
        <dbReference type="ARBA" id="ARBA00007353"/>
    </source>
</evidence>
<evidence type="ECO:0000256" key="6">
    <source>
        <dbReference type="ARBA" id="ARBA00022833"/>
    </source>
</evidence>
<reference evidence="11 12" key="1">
    <citation type="submission" date="2020-11" db="EMBL/GenBank/DDBJ databases">
        <title>genome sequence of strain KACC 18849.</title>
        <authorList>
            <person name="Gao J."/>
            <person name="Zhang X."/>
        </authorList>
    </citation>
    <scope>NUCLEOTIDE SEQUENCE [LARGE SCALE GENOMIC DNA]</scope>
    <source>
        <strain evidence="11 12">KACC 18849</strain>
    </source>
</reference>
<accession>A0ABS0SYS5</accession>
<dbReference type="NCBIfam" id="TIGR00726">
    <property type="entry name" value="peptidoglycan editing factor PgeF"/>
    <property type="match status" value="1"/>
</dbReference>
<comment type="catalytic activity">
    <reaction evidence="7">
        <text>adenosine + H2O + H(+) = inosine + NH4(+)</text>
        <dbReference type="Rhea" id="RHEA:24408"/>
        <dbReference type="ChEBI" id="CHEBI:15377"/>
        <dbReference type="ChEBI" id="CHEBI:15378"/>
        <dbReference type="ChEBI" id="CHEBI:16335"/>
        <dbReference type="ChEBI" id="CHEBI:17596"/>
        <dbReference type="ChEBI" id="CHEBI:28938"/>
        <dbReference type="EC" id="3.5.4.4"/>
    </reaction>
    <physiologicalReaction direction="left-to-right" evidence="7">
        <dbReference type="Rhea" id="RHEA:24409"/>
    </physiologicalReaction>
</comment>
<comment type="caution">
    <text evidence="11">The sequence shown here is derived from an EMBL/GenBank/DDBJ whole genome shotgun (WGS) entry which is preliminary data.</text>
</comment>
<comment type="catalytic activity">
    <reaction evidence="9">
        <text>S-methyl-5'-thioadenosine + phosphate = 5-(methylsulfanyl)-alpha-D-ribose 1-phosphate + adenine</text>
        <dbReference type="Rhea" id="RHEA:11852"/>
        <dbReference type="ChEBI" id="CHEBI:16708"/>
        <dbReference type="ChEBI" id="CHEBI:17509"/>
        <dbReference type="ChEBI" id="CHEBI:43474"/>
        <dbReference type="ChEBI" id="CHEBI:58533"/>
        <dbReference type="EC" id="2.4.2.28"/>
    </reaction>
    <physiologicalReaction direction="left-to-right" evidence="9">
        <dbReference type="Rhea" id="RHEA:11853"/>
    </physiologicalReaction>
</comment>
<comment type="catalytic activity">
    <reaction evidence="1">
        <text>inosine + phosphate = alpha-D-ribose 1-phosphate + hypoxanthine</text>
        <dbReference type="Rhea" id="RHEA:27646"/>
        <dbReference type="ChEBI" id="CHEBI:17368"/>
        <dbReference type="ChEBI" id="CHEBI:17596"/>
        <dbReference type="ChEBI" id="CHEBI:43474"/>
        <dbReference type="ChEBI" id="CHEBI:57720"/>
        <dbReference type="EC" id="2.4.2.1"/>
    </reaction>
    <physiologicalReaction direction="left-to-right" evidence="1">
        <dbReference type="Rhea" id="RHEA:27647"/>
    </physiologicalReaction>
</comment>